<evidence type="ECO:0000313" key="3">
    <source>
        <dbReference type="EMBL" id="KZL80019.1"/>
    </source>
</evidence>
<dbReference type="Proteomes" id="UP000076584">
    <property type="component" value="Unassembled WGS sequence"/>
</dbReference>
<feature type="transmembrane region" description="Helical" evidence="2">
    <location>
        <begin position="111"/>
        <end position="130"/>
    </location>
</feature>
<evidence type="ECO:0008006" key="5">
    <source>
        <dbReference type="Google" id="ProtNLM"/>
    </source>
</evidence>
<dbReference type="AlphaFoldDB" id="A0A167ADW5"/>
<dbReference type="PANTHER" id="PTHR37451:SF1">
    <property type="entry name" value="MARVEL DOMAIN-CONTAINING PROTEIN"/>
    <property type="match status" value="1"/>
</dbReference>
<evidence type="ECO:0000256" key="1">
    <source>
        <dbReference type="SAM" id="MobiDB-lite"/>
    </source>
</evidence>
<keyword evidence="4" id="KW-1185">Reference proteome</keyword>
<evidence type="ECO:0000256" key="2">
    <source>
        <dbReference type="SAM" id="Phobius"/>
    </source>
</evidence>
<dbReference type="EMBL" id="LFIW01001989">
    <property type="protein sequence ID" value="KZL80019.1"/>
    <property type="molecule type" value="Genomic_DNA"/>
</dbReference>
<feature type="transmembrane region" description="Helical" evidence="2">
    <location>
        <begin position="192"/>
        <end position="214"/>
    </location>
</feature>
<feature type="non-terminal residue" evidence="3">
    <location>
        <position position="1"/>
    </location>
</feature>
<keyword evidence="2" id="KW-0812">Transmembrane</keyword>
<comment type="caution">
    <text evidence="3">The sequence shown here is derived from an EMBL/GenBank/DDBJ whole genome shotgun (WGS) entry which is preliminary data.</text>
</comment>
<keyword evidence="2" id="KW-0472">Membrane</keyword>
<feature type="transmembrane region" description="Helical" evidence="2">
    <location>
        <begin position="137"/>
        <end position="155"/>
    </location>
</feature>
<dbReference type="STRING" id="1573173.A0A167ADW5"/>
<accession>A0A167ADW5</accession>
<organism evidence="3 4">
    <name type="scientific">Colletotrichum incanum</name>
    <name type="common">Soybean anthracnose fungus</name>
    <dbReference type="NCBI Taxonomy" id="1573173"/>
    <lineage>
        <taxon>Eukaryota</taxon>
        <taxon>Fungi</taxon>
        <taxon>Dikarya</taxon>
        <taxon>Ascomycota</taxon>
        <taxon>Pezizomycotina</taxon>
        <taxon>Sordariomycetes</taxon>
        <taxon>Hypocreomycetidae</taxon>
        <taxon>Glomerellales</taxon>
        <taxon>Glomerellaceae</taxon>
        <taxon>Colletotrichum</taxon>
        <taxon>Colletotrichum spaethianum species complex</taxon>
    </lineage>
</organism>
<sequence length="252" mass="26785">LFFTCFDDSSVVLISSPGRSASEGHSNRLINPIPLALHNRSNQNKNRPGETKMTGTNNIRGLMGKGVPPTPSFFAIVRVAVLVLSLAVLAACAYCLSLLGAYSSSYTGPPGFMLFVTLFTILVLGGAMAAERFAAHLYFRIVVLIGYGTNCLFWLSGWAWSASIAALFLGNTCFGSTCFGPTTEEKRYGGSMAGAAAVGAVNWVLMVIVLFYYIKGCLSDPDCYGVSTGHGSEMGSVKAESKSRSQPSVNEQ</sequence>
<evidence type="ECO:0000313" key="4">
    <source>
        <dbReference type="Proteomes" id="UP000076584"/>
    </source>
</evidence>
<dbReference type="PANTHER" id="PTHR37451">
    <property type="entry name" value="MARVEL DOMAIN"/>
    <property type="match status" value="1"/>
</dbReference>
<gene>
    <name evidence="3" type="ORF">CI238_07301</name>
</gene>
<proteinExistence type="predicted"/>
<protein>
    <recommendedName>
        <fullName evidence="5">MARVEL domain-containing protein</fullName>
    </recommendedName>
</protein>
<keyword evidence="2" id="KW-1133">Transmembrane helix</keyword>
<reference evidence="3 4" key="1">
    <citation type="submission" date="2015-06" db="EMBL/GenBank/DDBJ databases">
        <title>Survival trade-offs in plant roots during colonization by closely related pathogenic and mutualistic fungi.</title>
        <authorList>
            <person name="Hacquard S."/>
            <person name="Kracher B."/>
            <person name="Hiruma K."/>
            <person name="Weinman A."/>
            <person name="Muench P."/>
            <person name="Garrido Oter R."/>
            <person name="Ver Loren van Themaat E."/>
            <person name="Dallerey J.-F."/>
            <person name="Damm U."/>
            <person name="Henrissat B."/>
            <person name="Lespinet O."/>
            <person name="Thon M."/>
            <person name="Kemen E."/>
            <person name="McHardy A.C."/>
            <person name="Schulze-Lefert P."/>
            <person name="O'Connell R.J."/>
        </authorList>
    </citation>
    <scope>NUCLEOTIDE SEQUENCE [LARGE SCALE GENOMIC DNA]</scope>
    <source>
        <strain evidence="3 4">MAFF 238704</strain>
    </source>
</reference>
<feature type="transmembrane region" description="Helical" evidence="2">
    <location>
        <begin position="73"/>
        <end position="99"/>
    </location>
</feature>
<feature type="region of interest" description="Disordered" evidence="1">
    <location>
        <begin position="232"/>
        <end position="252"/>
    </location>
</feature>
<name>A0A167ADW5_COLIC</name>